<feature type="binding site" evidence="7">
    <location>
        <position position="41"/>
    </location>
    <ligand>
        <name>phosphate</name>
        <dbReference type="ChEBI" id="CHEBI:43474"/>
    </ligand>
</feature>
<dbReference type="EC" id="2.4.2.1" evidence="3"/>
<dbReference type="PANTHER" id="PTHR11904">
    <property type="entry name" value="METHYLTHIOADENOSINE/PURINE NUCLEOSIDE PHOSPHORYLASE"/>
    <property type="match status" value="1"/>
</dbReference>
<evidence type="ECO:0000259" key="8">
    <source>
        <dbReference type="Pfam" id="PF01048"/>
    </source>
</evidence>
<evidence type="ECO:0000256" key="6">
    <source>
        <dbReference type="ARBA" id="ARBA00031036"/>
    </source>
</evidence>
<evidence type="ECO:0000313" key="10">
    <source>
        <dbReference type="Proteomes" id="UP000177698"/>
    </source>
</evidence>
<organism evidence="9 10">
    <name type="scientific">Candidatus Roizmanbacteria bacterium RIFCSPLOWO2_01_FULL_37_12</name>
    <dbReference type="NCBI Taxonomy" id="1802056"/>
    <lineage>
        <taxon>Bacteria</taxon>
        <taxon>Candidatus Roizmaniibacteriota</taxon>
    </lineage>
</organism>
<feature type="domain" description="Nucleoside phosphorylase" evidence="8">
    <location>
        <begin position="5"/>
        <end position="238"/>
    </location>
</feature>
<dbReference type="Proteomes" id="UP000177698">
    <property type="component" value="Unassembled WGS sequence"/>
</dbReference>
<dbReference type="Pfam" id="PF01048">
    <property type="entry name" value="PNP_UDP_1"/>
    <property type="match status" value="1"/>
</dbReference>
<dbReference type="CDD" id="cd09009">
    <property type="entry name" value="PNP-EcPNPII_like"/>
    <property type="match status" value="1"/>
</dbReference>
<feature type="binding site" evidence="7">
    <location>
        <position position="11"/>
    </location>
    <ligand>
        <name>phosphate</name>
        <dbReference type="ChEBI" id="CHEBI:43474"/>
    </ligand>
</feature>
<feature type="binding site" evidence="7">
    <location>
        <position position="93"/>
    </location>
    <ligand>
        <name>phosphate</name>
        <dbReference type="ChEBI" id="CHEBI:43474"/>
    </ligand>
</feature>
<keyword evidence="5" id="KW-0808">Transferase</keyword>
<dbReference type="NCBIfam" id="NF006054">
    <property type="entry name" value="PRK08202.1"/>
    <property type="match status" value="1"/>
</dbReference>
<dbReference type="AlphaFoldDB" id="A0A1F7IG22"/>
<feature type="binding site" evidence="7">
    <location>
        <position position="166"/>
    </location>
    <ligand>
        <name>a purine D-ribonucleoside</name>
        <dbReference type="ChEBI" id="CHEBI:142355"/>
    </ligand>
</feature>
<dbReference type="EMBL" id="MGAG01000003">
    <property type="protein sequence ID" value="OGK42303.1"/>
    <property type="molecule type" value="Genomic_DNA"/>
</dbReference>
<feature type="binding site" evidence="7">
    <location>
        <position position="185"/>
    </location>
    <ligand>
        <name>phosphate</name>
        <dbReference type="ChEBI" id="CHEBI:43474"/>
    </ligand>
</feature>
<dbReference type="UniPathway" id="UPA00606"/>
<evidence type="ECO:0000313" key="9">
    <source>
        <dbReference type="EMBL" id="OGK42303.1"/>
    </source>
</evidence>
<comment type="caution">
    <text evidence="9">The sequence shown here is derived from an EMBL/GenBank/DDBJ whole genome shotgun (WGS) entry which is preliminary data.</text>
</comment>
<feature type="binding site" evidence="7">
    <location>
        <position position="208"/>
    </location>
    <ligand>
        <name>a purine D-ribonucleoside</name>
        <dbReference type="ChEBI" id="CHEBI:142355"/>
    </ligand>
</feature>
<evidence type="ECO:0000256" key="2">
    <source>
        <dbReference type="ARBA" id="ARBA00006751"/>
    </source>
</evidence>
<dbReference type="GO" id="GO:0004731">
    <property type="term" value="F:purine-nucleoside phosphorylase activity"/>
    <property type="evidence" value="ECO:0007669"/>
    <property type="project" value="UniProtKB-EC"/>
</dbReference>
<keyword evidence="4" id="KW-0328">Glycosyltransferase</keyword>
<evidence type="ECO:0000256" key="7">
    <source>
        <dbReference type="PIRSR" id="PIRSR000477-2"/>
    </source>
</evidence>
<dbReference type="GO" id="GO:0009116">
    <property type="term" value="P:nucleoside metabolic process"/>
    <property type="evidence" value="ECO:0007669"/>
    <property type="project" value="InterPro"/>
</dbReference>
<dbReference type="InterPro" id="IPR035994">
    <property type="entry name" value="Nucleoside_phosphorylase_sf"/>
</dbReference>
<comment type="pathway">
    <text evidence="1">Purine metabolism; purine nucleoside salvage.</text>
</comment>
<reference evidence="9 10" key="1">
    <citation type="journal article" date="2016" name="Nat. Commun.">
        <title>Thousands of microbial genomes shed light on interconnected biogeochemical processes in an aquifer system.</title>
        <authorList>
            <person name="Anantharaman K."/>
            <person name="Brown C.T."/>
            <person name="Hug L.A."/>
            <person name="Sharon I."/>
            <person name="Castelle C.J."/>
            <person name="Probst A.J."/>
            <person name="Thomas B.C."/>
            <person name="Singh A."/>
            <person name="Wilkins M.J."/>
            <person name="Karaoz U."/>
            <person name="Brodie E.L."/>
            <person name="Williams K.H."/>
            <person name="Hubbard S.S."/>
            <person name="Banfield J.F."/>
        </authorList>
    </citation>
    <scope>NUCLEOTIDE SEQUENCE [LARGE SCALE GENOMIC DNA]</scope>
</reference>
<dbReference type="SUPFAM" id="SSF53167">
    <property type="entry name" value="Purine and uridine phosphorylases"/>
    <property type="match status" value="1"/>
</dbReference>
<evidence type="ECO:0000256" key="4">
    <source>
        <dbReference type="ARBA" id="ARBA00022676"/>
    </source>
</evidence>
<feature type="binding site" evidence="7">
    <location>
        <begin position="61"/>
        <end position="63"/>
    </location>
    <ligand>
        <name>phosphate</name>
        <dbReference type="ChEBI" id="CHEBI:43474"/>
    </ligand>
</feature>
<dbReference type="GO" id="GO:0005737">
    <property type="term" value="C:cytoplasm"/>
    <property type="evidence" value="ECO:0007669"/>
    <property type="project" value="TreeGrafter"/>
</dbReference>
<sequence length="241" mass="26473">MNSPVGLILGSGWGKIIEDVKNKKEKGFEEVFGKKTTVPGHSGKIITGTLQGKKLIILSGRFHTYEGYSSSEVSKTVKFLHQESVKKVIITSAAGALNPKYKVGDLIILKDLITIFCQSPLTGPQFQNLSQPFSPKLIKLAQKSTTEIKLPLQKGVYVYMKGPHFETFADKIALRLLGADVVGMSTVPEVIMANHLGMQVLGLSLVTNLAFVKHDHKAVLAVVKNQEEKLRNFFLTLIKSL</sequence>
<comment type="similarity">
    <text evidence="2">Belongs to the PNP/MTAP phosphorylase family.</text>
</comment>
<name>A0A1F7IG22_9BACT</name>
<evidence type="ECO:0000256" key="1">
    <source>
        <dbReference type="ARBA" id="ARBA00005058"/>
    </source>
</evidence>
<dbReference type="PANTHER" id="PTHR11904:SF9">
    <property type="entry name" value="PURINE NUCLEOSIDE PHOSPHORYLASE-RELATED"/>
    <property type="match status" value="1"/>
</dbReference>
<evidence type="ECO:0000256" key="3">
    <source>
        <dbReference type="ARBA" id="ARBA00011886"/>
    </source>
</evidence>
<dbReference type="PIRSF" id="PIRSF000477">
    <property type="entry name" value="PurNPase"/>
    <property type="match status" value="1"/>
</dbReference>
<proteinExistence type="inferred from homology"/>
<accession>A0A1F7IG22</accession>
<dbReference type="InterPro" id="IPR000845">
    <property type="entry name" value="Nucleoside_phosphorylase_d"/>
</dbReference>
<protein>
    <recommendedName>
        <fullName evidence="3">purine-nucleoside phosphorylase</fullName>
        <ecNumber evidence="3">2.4.2.1</ecNumber>
    </recommendedName>
    <alternativeName>
        <fullName evidence="6">Inosine-guanosine phosphorylase</fullName>
    </alternativeName>
</protein>
<dbReference type="STRING" id="1802056.A2954_04830"/>
<evidence type="ECO:0000256" key="5">
    <source>
        <dbReference type="ARBA" id="ARBA00022679"/>
    </source>
</evidence>
<dbReference type="InterPro" id="IPR011268">
    <property type="entry name" value="Purine_phosphorylase"/>
</dbReference>
<dbReference type="Gene3D" id="3.40.50.1580">
    <property type="entry name" value="Nucleoside phosphorylase domain"/>
    <property type="match status" value="1"/>
</dbReference>
<gene>
    <name evidence="9" type="ORF">A2954_04830</name>
</gene>
<dbReference type="NCBIfam" id="TIGR01697">
    <property type="entry name" value="PNPH-PUNA-XAPA"/>
    <property type="match status" value="1"/>
</dbReference>